<evidence type="ECO:0000259" key="5">
    <source>
        <dbReference type="PROSITE" id="PS50949"/>
    </source>
</evidence>
<evidence type="ECO:0000313" key="6">
    <source>
        <dbReference type="EMBL" id="TLP93345.1"/>
    </source>
</evidence>
<keyword evidence="7" id="KW-1185">Reference proteome</keyword>
<protein>
    <submittedName>
        <fullName evidence="6">GntR family transcriptional regulator</fullName>
    </submittedName>
</protein>
<dbReference type="InterPro" id="IPR000524">
    <property type="entry name" value="Tscrpt_reg_HTH_GntR"/>
</dbReference>
<dbReference type="GO" id="GO:0003700">
    <property type="term" value="F:DNA-binding transcription factor activity"/>
    <property type="evidence" value="ECO:0007669"/>
    <property type="project" value="InterPro"/>
</dbReference>
<dbReference type="Proteomes" id="UP000310458">
    <property type="component" value="Unassembled WGS sequence"/>
</dbReference>
<dbReference type="InterPro" id="IPR036390">
    <property type="entry name" value="WH_DNA-bd_sf"/>
</dbReference>
<reference evidence="6 7" key="1">
    <citation type="submission" date="2019-05" db="EMBL/GenBank/DDBJ databases">
        <title>Nesterenkonia sp. GY074 isolated from the Southern Atlantic Ocean.</title>
        <authorList>
            <person name="Zhang G."/>
        </authorList>
    </citation>
    <scope>NUCLEOTIDE SEQUENCE [LARGE SCALE GENOMIC DNA]</scope>
    <source>
        <strain evidence="6 7">GY074</strain>
    </source>
</reference>
<evidence type="ECO:0000256" key="4">
    <source>
        <dbReference type="SAM" id="MobiDB-lite"/>
    </source>
</evidence>
<sequence length="467" mass="50609">MDSLHRGRPRVQETADDIVASVLATAGPRVGTSAYSTRSIAELTGLSQSLTSRAVSRIRHPETIVEDRSASASAGPENEAEARGPLHLVEFWVEFPCITLRFQPVTALGTPRPRVFERRAASVMAALWVSGAASWSSEPPAKGLIHDPPEASHTVTWVPGESSWERFLTRVSNLLSACEPAPAAVPSPLLQRLASRVGHGLHGVRWVRGSDPGGENPSASDSNRVTVAEFPSPGRSERSRWLPRVELSATEQIAIALRKEMTDSGFAPGDRISVSAMADRLGLDSGTIRTGMRQLADDGLLVAHDRGFRVPQLTGADVIDLYASRLHVGMVILRACAIQPKHRLLPARLALGALEAVARQGSRVDAGEADLRFQQELAEASGLTQSARSFHALTLRVRMFISVLQLDYSPAADRLVSDDRRILSAVLEGRSKDAVRIWRTKQDNAVRHMSAVAPDTFDAALWDSLSH</sequence>
<evidence type="ECO:0000313" key="7">
    <source>
        <dbReference type="Proteomes" id="UP000310458"/>
    </source>
</evidence>
<evidence type="ECO:0000256" key="2">
    <source>
        <dbReference type="ARBA" id="ARBA00023125"/>
    </source>
</evidence>
<dbReference type="GO" id="GO:0003677">
    <property type="term" value="F:DNA binding"/>
    <property type="evidence" value="ECO:0007669"/>
    <property type="project" value="UniProtKB-KW"/>
</dbReference>
<accession>A0A5R9B9F4</accession>
<dbReference type="Gene3D" id="1.20.120.530">
    <property type="entry name" value="GntR ligand-binding domain-like"/>
    <property type="match status" value="1"/>
</dbReference>
<keyword evidence="1" id="KW-0805">Transcription regulation</keyword>
<dbReference type="Pfam" id="PF00392">
    <property type="entry name" value="GntR"/>
    <property type="match status" value="1"/>
</dbReference>
<keyword evidence="3" id="KW-0804">Transcription</keyword>
<keyword evidence="2" id="KW-0238">DNA-binding</keyword>
<dbReference type="SUPFAM" id="SSF48008">
    <property type="entry name" value="GntR ligand-binding domain-like"/>
    <property type="match status" value="1"/>
</dbReference>
<dbReference type="Gene3D" id="1.10.10.10">
    <property type="entry name" value="Winged helix-like DNA-binding domain superfamily/Winged helix DNA-binding domain"/>
    <property type="match status" value="1"/>
</dbReference>
<dbReference type="InterPro" id="IPR011711">
    <property type="entry name" value="GntR_C"/>
</dbReference>
<dbReference type="PROSITE" id="PS50949">
    <property type="entry name" value="HTH_GNTR"/>
    <property type="match status" value="1"/>
</dbReference>
<dbReference type="InterPro" id="IPR036388">
    <property type="entry name" value="WH-like_DNA-bd_sf"/>
</dbReference>
<name>A0A5R9B9F4_9MICC</name>
<dbReference type="AlphaFoldDB" id="A0A5R9B9F4"/>
<dbReference type="PANTHER" id="PTHR43537">
    <property type="entry name" value="TRANSCRIPTIONAL REGULATOR, GNTR FAMILY"/>
    <property type="match status" value="1"/>
</dbReference>
<dbReference type="OrthoDB" id="2375382at2"/>
<gene>
    <name evidence="6" type="ORF">FEF26_13635</name>
</gene>
<dbReference type="EMBL" id="VAVZ01000047">
    <property type="protein sequence ID" value="TLP93345.1"/>
    <property type="molecule type" value="Genomic_DNA"/>
</dbReference>
<feature type="domain" description="HTH gntR-type" evidence="5">
    <location>
        <begin position="247"/>
        <end position="313"/>
    </location>
</feature>
<comment type="caution">
    <text evidence="6">The sequence shown here is derived from an EMBL/GenBank/DDBJ whole genome shotgun (WGS) entry which is preliminary data.</text>
</comment>
<feature type="region of interest" description="Disordered" evidence="4">
    <location>
        <begin position="208"/>
        <end position="237"/>
    </location>
</feature>
<dbReference type="Pfam" id="PF07729">
    <property type="entry name" value="FCD"/>
    <property type="match status" value="1"/>
</dbReference>
<organism evidence="6 7">
    <name type="scientific">Nesterenkonia salmonea</name>
    <dbReference type="NCBI Taxonomy" id="1804987"/>
    <lineage>
        <taxon>Bacteria</taxon>
        <taxon>Bacillati</taxon>
        <taxon>Actinomycetota</taxon>
        <taxon>Actinomycetes</taxon>
        <taxon>Micrococcales</taxon>
        <taxon>Micrococcaceae</taxon>
        <taxon>Nesterenkonia</taxon>
    </lineage>
</organism>
<dbReference type="RefSeq" id="WP_138254090.1">
    <property type="nucleotide sequence ID" value="NZ_VAVZ01000047.1"/>
</dbReference>
<evidence type="ECO:0000256" key="3">
    <source>
        <dbReference type="ARBA" id="ARBA00023163"/>
    </source>
</evidence>
<dbReference type="SUPFAM" id="SSF46785">
    <property type="entry name" value="Winged helix' DNA-binding domain"/>
    <property type="match status" value="1"/>
</dbReference>
<dbReference type="InterPro" id="IPR008920">
    <property type="entry name" value="TF_FadR/GntR_C"/>
</dbReference>
<proteinExistence type="predicted"/>
<evidence type="ECO:0000256" key="1">
    <source>
        <dbReference type="ARBA" id="ARBA00023015"/>
    </source>
</evidence>
<dbReference type="PANTHER" id="PTHR43537:SF5">
    <property type="entry name" value="UXU OPERON TRANSCRIPTIONAL REGULATOR"/>
    <property type="match status" value="1"/>
</dbReference>